<keyword evidence="3" id="KW-1185">Reference proteome</keyword>
<proteinExistence type="predicted"/>
<protein>
    <submittedName>
        <fullName evidence="2">Uncharacterized protein</fullName>
    </submittedName>
</protein>
<dbReference type="EMBL" id="CAIY01000086">
    <property type="protein sequence ID" value="CCH68335.1"/>
    <property type="molecule type" value="Genomic_DNA"/>
</dbReference>
<organism evidence="2 3">
    <name type="scientific">Richelia intracellularis HH01</name>
    <dbReference type="NCBI Taxonomy" id="1165094"/>
    <lineage>
        <taxon>Bacteria</taxon>
        <taxon>Bacillati</taxon>
        <taxon>Cyanobacteriota</taxon>
        <taxon>Cyanophyceae</taxon>
        <taxon>Nostocales</taxon>
        <taxon>Nostocaceae</taxon>
        <taxon>Richelia</taxon>
    </lineage>
</organism>
<feature type="region of interest" description="Disordered" evidence="1">
    <location>
        <begin position="1"/>
        <end position="42"/>
    </location>
</feature>
<reference evidence="3" key="2">
    <citation type="submission" date="2016-01" db="EMBL/GenBank/DDBJ databases">
        <title>Diatom-associated endosymboitic cyanobacterium lacks core nitrogen metabolism enzymes.</title>
        <authorList>
            <person name="Hilton J.A."/>
            <person name="Foster R.A."/>
            <person name="Tripp H.J."/>
            <person name="Carter B.J."/>
            <person name="Zehr J.P."/>
            <person name="Villareal T.A."/>
        </authorList>
    </citation>
    <scope>NUCLEOTIDE SEQUENCE [LARGE SCALE GENOMIC DNA]</scope>
    <source>
        <strain evidence="3">HH01</strain>
    </source>
</reference>
<dbReference type="RefSeq" id="WP_008235898.1">
    <property type="nucleotide sequence ID" value="NZ_CAIY01000086.1"/>
</dbReference>
<dbReference type="Proteomes" id="UP000053051">
    <property type="component" value="Unassembled WGS sequence"/>
</dbReference>
<reference evidence="2 3" key="1">
    <citation type="submission" date="2012-05" db="EMBL/GenBank/DDBJ databases">
        <authorList>
            <person name="Hilton J."/>
        </authorList>
    </citation>
    <scope>NUCLEOTIDE SEQUENCE [LARGE SCALE GENOMIC DNA]</scope>
    <source>
        <strain evidence="2 3">HH01</strain>
    </source>
</reference>
<evidence type="ECO:0000313" key="3">
    <source>
        <dbReference type="Proteomes" id="UP000053051"/>
    </source>
</evidence>
<evidence type="ECO:0000256" key="1">
    <source>
        <dbReference type="SAM" id="MobiDB-lite"/>
    </source>
</evidence>
<evidence type="ECO:0000313" key="2">
    <source>
        <dbReference type="EMBL" id="CCH68335.1"/>
    </source>
</evidence>
<name>M1X3C5_9NOST</name>
<sequence>MPFTSGKSYGTRKRTGTYTRKNRSAAARNKSSILRRRSAPAQQRQLMSLQKQVVSLKKKSNQRVQYAQFFLPLVGGTGPDNAQINLANGDFYVLPLMNPAVFSSQPVFQARNTTVDDPNKCIVKNFDIQAVFSPKNSLSALTPRIVRVWTVSLRKETAQETLQGTSQMSSTGFNAAPNGKYYKNTFVDGGLATMVKLNPASFRIHTYREFTLANIMQETAVPDEDTAVTNTYNSLKRMRVWLKCGNHLKPPQGSWSGIAEGEVMPLDRKYFIVHVGGWSNDGDNQVRMDTNIVATITTSN</sequence>
<accession>M1X3C5</accession>
<feature type="compositionally biased region" description="Basic residues" evidence="1">
    <location>
        <begin position="10"/>
        <end position="23"/>
    </location>
</feature>
<gene>
    <name evidence="2" type="ORF">RINTHH_21800</name>
</gene>
<comment type="caution">
    <text evidence="2">The sequence shown here is derived from an EMBL/GenBank/DDBJ whole genome shotgun (WGS) entry which is preliminary data.</text>
</comment>
<dbReference type="AlphaFoldDB" id="M1X3C5"/>